<dbReference type="EMBL" id="JAGGKV010000008">
    <property type="protein sequence ID" value="MBP1964225.1"/>
    <property type="molecule type" value="Genomic_DNA"/>
</dbReference>
<protein>
    <submittedName>
        <fullName evidence="1">Uncharacterized protein</fullName>
    </submittedName>
</protein>
<sequence>MWSESKLEKFIDEAEQVWFEVCYSDRKGEELDLNGYIFQVVDDERFDTIQKVELFFNQYWNDKFTKTMMCNLKVLSINGETATLLGDPPQDLPCRVESLRILESRPDQCEIRCVLSCETDRNRVIHYTIQKSENDERIQIVSRTGTKSDCRYQPCNCLLD</sequence>
<dbReference type="RefSeq" id="WP_167059908.1">
    <property type="nucleotide sequence ID" value="NZ_JAAOZR010000023.1"/>
</dbReference>
<name>A0ABS4I013_9BACL</name>
<keyword evidence="2" id="KW-1185">Reference proteome</keyword>
<comment type="caution">
    <text evidence="1">The sequence shown here is derived from an EMBL/GenBank/DDBJ whole genome shotgun (WGS) entry which is preliminary data.</text>
</comment>
<evidence type="ECO:0000313" key="1">
    <source>
        <dbReference type="EMBL" id="MBP1964225.1"/>
    </source>
</evidence>
<accession>A0ABS4I013</accession>
<dbReference type="Proteomes" id="UP001519344">
    <property type="component" value="Unassembled WGS sequence"/>
</dbReference>
<reference evidence="1 2" key="1">
    <citation type="submission" date="2021-03" db="EMBL/GenBank/DDBJ databases">
        <title>Genomic Encyclopedia of Type Strains, Phase IV (KMG-IV): sequencing the most valuable type-strain genomes for metagenomic binning, comparative biology and taxonomic classification.</title>
        <authorList>
            <person name="Goeker M."/>
        </authorList>
    </citation>
    <scope>NUCLEOTIDE SEQUENCE [LARGE SCALE GENOMIC DNA]</scope>
    <source>
        <strain evidence="1 2">DSM 24950</strain>
    </source>
</reference>
<gene>
    <name evidence="1" type="ORF">J2Z65_003448</name>
</gene>
<proteinExistence type="predicted"/>
<evidence type="ECO:0000313" key="2">
    <source>
        <dbReference type="Proteomes" id="UP001519344"/>
    </source>
</evidence>
<organism evidence="1 2">
    <name type="scientific">Paenibacillus aceris</name>
    <dbReference type="NCBI Taxonomy" id="869555"/>
    <lineage>
        <taxon>Bacteria</taxon>
        <taxon>Bacillati</taxon>
        <taxon>Bacillota</taxon>
        <taxon>Bacilli</taxon>
        <taxon>Bacillales</taxon>
        <taxon>Paenibacillaceae</taxon>
        <taxon>Paenibacillus</taxon>
    </lineage>
</organism>